<feature type="domain" description="Response regulatory" evidence="7">
    <location>
        <begin position="6"/>
        <end position="126"/>
    </location>
</feature>
<evidence type="ECO:0000259" key="6">
    <source>
        <dbReference type="PROSITE" id="PS50043"/>
    </source>
</evidence>
<dbReference type="InterPro" id="IPR001789">
    <property type="entry name" value="Sig_transdc_resp-reg_receiver"/>
</dbReference>
<proteinExistence type="predicted"/>
<keyword evidence="2" id="KW-0805">Transcription regulation</keyword>
<sequence length="218" mass="23330">MSAEIRVVVGEDQALVREGVVRMLERAGCTVVAAVGTATELVHEARQHKPDVVITDIRMPPRFDEAGLRAAIEIRSTEPGIGVIVLSQYLDDAYAMDLVGDRAEGVGYLLKEKVASPDLLIDAVRRVADGGSALDPDVIARLVGRKRAGGPLDTLTQREREVLALMAEGHSNSGIAAKLVVTVPAVERHVTGIFSKLGLTDAATGHRRVLAVLRYLGR</sequence>
<dbReference type="SUPFAM" id="SSF52172">
    <property type="entry name" value="CheY-like"/>
    <property type="match status" value="1"/>
</dbReference>
<dbReference type="CDD" id="cd17535">
    <property type="entry name" value="REC_NarL-like"/>
    <property type="match status" value="1"/>
</dbReference>
<name>A0A1I3M340_9PSEU</name>
<gene>
    <name evidence="8" type="ORF">SAMN05421835_102148</name>
</gene>
<evidence type="ECO:0000256" key="4">
    <source>
        <dbReference type="ARBA" id="ARBA00023163"/>
    </source>
</evidence>
<evidence type="ECO:0000256" key="2">
    <source>
        <dbReference type="ARBA" id="ARBA00023015"/>
    </source>
</evidence>
<keyword evidence="3" id="KW-0238">DNA-binding</keyword>
<keyword evidence="9" id="KW-1185">Reference proteome</keyword>
<keyword evidence="1 5" id="KW-0597">Phosphoprotein</keyword>
<keyword evidence="4" id="KW-0804">Transcription</keyword>
<organism evidence="8 9">
    <name type="scientific">Amycolatopsis sacchari</name>
    <dbReference type="NCBI Taxonomy" id="115433"/>
    <lineage>
        <taxon>Bacteria</taxon>
        <taxon>Bacillati</taxon>
        <taxon>Actinomycetota</taxon>
        <taxon>Actinomycetes</taxon>
        <taxon>Pseudonocardiales</taxon>
        <taxon>Pseudonocardiaceae</taxon>
        <taxon>Amycolatopsis</taxon>
    </lineage>
</organism>
<dbReference type="Gene3D" id="3.40.50.2300">
    <property type="match status" value="1"/>
</dbReference>
<dbReference type="PRINTS" id="PR00038">
    <property type="entry name" value="HTHLUXR"/>
</dbReference>
<dbReference type="Pfam" id="PF00072">
    <property type="entry name" value="Response_reg"/>
    <property type="match status" value="1"/>
</dbReference>
<dbReference type="STRING" id="115433.SAMN05421835_102148"/>
<dbReference type="Proteomes" id="UP000199025">
    <property type="component" value="Unassembled WGS sequence"/>
</dbReference>
<dbReference type="SMART" id="SM00448">
    <property type="entry name" value="REC"/>
    <property type="match status" value="1"/>
</dbReference>
<accession>A0A1I3M340</accession>
<dbReference type="GO" id="GO:0006355">
    <property type="term" value="P:regulation of DNA-templated transcription"/>
    <property type="evidence" value="ECO:0007669"/>
    <property type="project" value="InterPro"/>
</dbReference>
<evidence type="ECO:0000256" key="3">
    <source>
        <dbReference type="ARBA" id="ARBA00023125"/>
    </source>
</evidence>
<dbReference type="InterPro" id="IPR039420">
    <property type="entry name" value="WalR-like"/>
</dbReference>
<evidence type="ECO:0000256" key="1">
    <source>
        <dbReference type="ARBA" id="ARBA00022553"/>
    </source>
</evidence>
<dbReference type="PROSITE" id="PS50043">
    <property type="entry name" value="HTH_LUXR_2"/>
    <property type="match status" value="1"/>
</dbReference>
<feature type="modified residue" description="4-aspartylphosphate" evidence="5">
    <location>
        <position position="56"/>
    </location>
</feature>
<feature type="domain" description="HTH luxR-type" evidence="6">
    <location>
        <begin position="148"/>
        <end position="210"/>
    </location>
</feature>
<protein>
    <submittedName>
        <fullName evidence="8">Two component transcriptional regulator, LuxR family</fullName>
    </submittedName>
</protein>
<dbReference type="SMART" id="SM00421">
    <property type="entry name" value="HTH_LUXR"/>
    <property type="match status" value="1"/>
</dbReference>
<dbReference type="InterPro" id="IPR058245">
    <property type="entry name" value="NreC/VraR/RcsB-like_REC"/>
</dbReference>
<dbReference type="PANTHER" id="PTHR43214:SF24">
    <property type="entry name" value="TRANSCRIPTIONAL REGULATORY PROTEIN NARL-RELATED"/>
    <property type="match status" value="1"/>
</dbReference>
<dbReference type="OrthoDB" id="3519926at2"/>
<dbReference type="GO" id="GO:0000160">
    <property type="term" value="P:phosphorelay signal transduction system"/>
    <property type="evidence" value="ECO:0007669"/>
    <property type="project" value="InterPro"/>
</dbReference>
<dbReference type="Pfam" id="PF00196">
    <property type="entry name" value="GerE"/>
    <property type="match status" value="1"/>
</dbReference>
<dbReference type="InterPro" id="IPR011006">
    <property type="entry name" value="CheY-like_superfamily"/>
</dbReference>
<dbReference type="CDD" id="cd06170">
    <property type="entry name" value="LuxR_C_like"/>
    <property type="match status" value="1"/>
</dbReference>
<dbReference type="PROSITE" id="PS50110">
    <property type="entry name" value="RESPONSE_REGULATORY"/>
    <property type="match status" value="1"/>
</dbReference>
<evidence type="ECO:0000313" key="9">
    <source>
        <dbReference type="Proteomes" id="UP000199025"/>
    </source>
</evidence>
<evidence type="ECO:0000313" key="8">
    <source>
        <dbReference type="EMBL" id="SFI91135.1"/>
    </source>
</evidence>
<dbReference type="EMBL" id="FORP01000002">
    <property type="protein sequence ID" value="SFI91135.1"/>
    <property type="molecule type" value="Genomic_DNA"/>
</dbReference>
<evidence type="ECO:0000256" key="5">
    <source>
        <dbReference type="PROSITE-ProRule" id="PRU00169"/>
    </source>
</evidence>
<dbReference type="PANTHER" id="PTHR43214">
    <property type="entry name" value="TWO-COMPONENT RESPONSE REGULATOR"/>
    <property type="match status" value="1"/>
</dbReference>
<evidence type="ECO:0000259" key="7">
    <source>
        <dbReference type="PROSITE" id="PS50110"/>
    </source>
</evidence>
<dbReference type="InterPro" id="IPR000792">
    <property type="entry name" value="Tscrpt_reg_LuxR_C"/>
</dbReference>
<reference evidence="8 9" key="1">
    <citation type="submission" date="2016-10" db="EMBL/GenBank/DDBJ databases">
        <authorList>
            <person name="de Groot N.N."/>
        </authorList>
    </citation>
    <scope>NUCLEOTIDE SEQUENCE [LARGE SCALE GENOMIC DNA]</scope>
    <source>
        <strain evidence="8 9">DSM 44468</strain>
    </source>
</reference>
<dbReference type="AlphaFoldDB" id="A0A1I3M340"/>
<dbReference type="GO" id="GO:0003677">
    <property type="term" value="F:DNA binding"/>
    <property type="evidence" value="ECO:0007669"/>
    <property type="project" value="UniProtKB-KW"/>
</dbReference>